<organism evidence="2 3">
    <name type="scientific">Paracoccus seriniphilus</name>
    <dbReference type="NCBI Taxonomy" id="184748"/>
    <lineage>
        <taxon>Bacteria</taxon>
        <taxon>Pseudomonadati</taxon>
        <taxon>Pseudomonadota</taxon>
        <taxon>Alphaproteobacteria</taxon>
        <taxon>Rhodobacterales</taxon>
        <taxon>Paracoccaceae</taxon>
        <taxon>Paracoccus</taxon>
    </lineage>
</organism>
<accession>A0A239PPA8</accession>
<dbReference type="InterPro" id="IPR025356">
    <property type="entry name" value="DUF4260"/>
</dbReference>
<keyword evidence="1" id="KW-1133">Transmembrane helix</keyword>
<keyword evidence="1" id="KW-0812">Transmembrane</keyword>
<name>A0A239PPA8_9RHOB</name>
<dbReference type="AlphaFoldDB" id="A0A239PPA8"/>
<feature type="transmembrane region" description="Helical" evidence="1">
    <location>
        <begin position="62"/>
        <end position="91"/>
    </location>
</feature>
<dbReference type="OrthoDB" id="9813911at2"/>
<dbReference type="RefSeq" id="WP_089343074.1">
    <property type="nucleotide sequence ID" value="NZ_CP067129.1"/>
</dbReference>
<proteinExistence type="predicted"/>
<dbReference type="Proteomes" id="UP000198307">
    <property type="component" value="Unassembled WGS sequence"/>
</dbReference>
<evidence type="ECO:0008006" key="4">
    <source>
        <dbReference type="Google" id="ProtNLM"/>
    </source>
</evidence>
<evidence type="ECO:0000313" key="3">
    <source>
        <dbReference type="Proteomes" id="UP000198307"/>
    </source>
</evidence>
<reference evidence="2 3" key="1">
    <citation type="submission" date="2017-07" db="EMBL/GenBank/DDBJ databases">
        <authorList>
            <person name="Sun Z.S."/>
            <person name="Albrecht U."/>
            <person name="Echele G."/>
            <person name="Lee C.C."/>
        </authorList>
    </citation>
    <scope>NUCLEOTIDE SEQUENCE [LARGE SCALE GENOMIC DNA]</scope>
    <source>
        <strain evidence="2 3">DSM 14827</strain>
    </source>
</reference>
<sequence>MSPVAWQRIEGAAMCVAAIPLAAMTQPGWPLWVWPLALLAPDLSMLGYLAGPRIGAAIYNLFHLYAGGMLLALIGLLVGQPALIAVGAFWLTHVGADRALGFGLKYEIGFRTTHLGGKDPASGQEFSQKK</sequence>
<keyword evidence="3" id="KW-1185">Reference proteome</keyword>
<protein>
    <recommendedName>
        <fullName evidence="4">DUF4260 domain-containing protein</fullName>
    </recommendedName>
</protein>
<dbReference type="Pfam" id="PF14079">
    <property type="entry name" value="DUF4260"/>
    <property type="match status" value="1"/>
</dbReference>
<evidence type="ECO:0000313" key="2">
    <source>
        <dbReference type="EMBL" id="SNT71726.1"/>
    </source>
</evidence>
<dbReference type="EMBL" id="FZQB01000002">
    <property type="protein sequence ID" value="SNT71726.1"/>
    <property type="molecule type" value="Genomic_DNA"/>
</dbReference>
<evidence type="ECO:0000256" key="1">
    <source>
        <dbReference type="SAM" id="Phobius"/>
    </source>
</evidence>
<keyword evidence="1" id="KW-0472">Membrane</keyword>
<gene>
    <name evidence="2" type="ORF">SAMN05444959_102240</name>
</gene>